<dbReference type="RefSeq" id="WP_066051257.1">
    <property type="nucleotide sequence ID" value="NZ_CP014223.1"/>
</dbReference>
<reference evidence="8" key="4">
    <citation type="submission" date="2016-11" db="EMBL/GenBank/DDBJ databases">
        <authorList>
            <person name="Jaros S."/>
            <person name="Januszkiewicz K."/>
            <person name="Wedrychowicz H."/>
        </authorList>
    </citation>
    <scope>NUCLEOTIDE SEQUENCE [LARGE SCALE GENOMIC DNA]</scope>
    <source>
        <strain evidence="8">DSM 1682</strain>
    </source>
</reference>
<keyword evidence="1" id="KW-0540">Nuclease</keyword>
<dbReference type="GO" id="GO:0003676">
    <property type="term" value="F:nucleic acid binding"/>
    <property type="evidence" value="ECO:0007669"/>
    <property type="project" value="InterPro"/>
</dbReference>
<dbReference type="PANTHER" id="PTHR23044">
    <property type="entry name" value="3'-5' EXONUCLEASE ERI1-RELATED"/>
    <property type="match status" value="1"/>
</dbReference>
<dbReference type="PANTHER" id="PTHR23044:SF61">
    <property type="entry name" value="3'-5' EXORIBONUCLEASE 1-RELATED"/>
    <property type="match status" value="1"/>
</dbReference>
<dbReference type="SUPFAM" id="SSF53098">
    <property type="entry name" value="Ribonuclease H-like"/>
    <property type="match status" value="1"/>
</dbReference>
<keyword evidence="7" id="KW-1185">Reference proteome</keyword>
<gene>
    <name evidence="5" type="primary">polC_2</name>
    <name evidence="5" type="ORF">CPRO_20790</name>
    <name evidence="6" type="ORF">SAMN02745151_02100</name>
</gene>
<evidence type="ECO:0000256" key="3">
    <source>
        <dbReference type="ARBA" id="ARBA00022839"/>
    </source>
</evidence>
<reference evidence="5 7" key="1">
    <citation type="journal article" date="2016" name="Genome Announc.">
        <title>Complete Genome Sequence of the Amino Acid-Fermenting Clostridium propionicum X2 (DSM 1682).</title>
        <authorList>
            <person name="Poehlein A."/>
            <person name="Schlien K."/>
            <person name="Chowdhury N.P."/>
            <person name="Gottschalk G."/>
            <person name="Buckel W."/>
            <person name="Daniel R."/>
        </authorList>
    </citation>
    <scope>NUCLEOTIDE SEQUENCE [LARGE SCALE GENOMIC DNA]</scope>
    <source>
        <strain evidence="5 7">X2</strain>
    </source>
</reference>
<dbReference type="Pfam" id="PF00929">
    <property type="entry name" value="RNase_T"/>
    <property type="match status" value="1"/>
</dbReference>
<dbReference type="InterPro" id="IPR036397">
    <property type="entry name" value="RNaseH_sf"/>
</dbReference>
<feature type="domain" description="Exonuclease" evidence="4">
    <location>
        <begin position="2"/>
        <end position="189"/>
    </location>
</feature>
<reference evidence="7" key="2">
    <citation type="submission" date="2016-01" db="EMBL/GenBank/DDBJ databases">
        <authorList>
            <person name="Poehlein A."/>
            <person name="Schlien K."/>
            <person name="Gottschalk G."/>
            <person name="Buckel W."/>
            <person name="Daniel R."/>
        </authorList>
    </citation>
    <scope>NUCLEOTIDE SEQUENCE [LARGE SCALE GENOMIC DNA]</scope>
    <source>
        <strain evidence="7">X2</strain>
    </source>
</reference>
<dbReference type="EC" id="2.7.7.7" evidence="5"/>
<dbReference type="Gene3D" id="3.30.420.10">
    <property type="entry name" value="Ribonuclease H-like superfamily/Ribonuclease H"/>
    <property type="match status" value="1"/>
</dbReference>
<dbReference type="Proteomes" id="UP000184204">
    <property type="component" value="Unassembled WGS sequence"/>
</dbReference>
<accession>A0A110A7B0</accession>
<dbReference type="SMART" id="SM00479">
    <property type="entry name" value="EXOIII"/>
    <property type="match status" value="1"/>
</dbReference>
<evidence type="ECO:0000256" key="1">
    <source>
        <dbReference type="ARBA" id="ARBA00022722"/>
    </source>
</evidence>
<keyword evidence="3 6" id="KW-0269">Exonuclease</keyword>
<name>A0A110A7B0_ANAPI</name>
<dbReference type="CDD" id="cd06133">
    <property type="entry name" value="ERI-1_3'hExo_like"/>
    <property type="match status" value="1"/>
</dbReference>
<keyword evidence="5" id="KW-0808">Transferase</keyword>
<sequence>MNYIVLDLEFNQSFPFKTGEAVAPVPECPFEIIQIGAVKLNDSFQQIDTFNALIQPKIYPRLHPFVEKITGITEEKLKAQPDFTEAFQHFASFISDKDAILCTWGTDDIKSLFRNILYYKLDTNSIPNKYLNVQKFASAFLNYEAGQAIGLKNAVTELKITVDSPFHDALFDAIYTAKVFKVVRPKELSPATFKPAALMISVPKAPRTNMAALLRHIADLTEKELTTEEKKLIKIAYFLGRAHTFDSQNSEKKKKKRTTENVEN</sequence>
<keyword evidence="2" id="KW-0378">Hydrolase</keyword>
<dbReference type="OrthoDB" id="159416at2"/>
<dbReference type="EMBL" id="CP014223">
    <property type="protein sequence ID" value="AMJ41660.1"/>
    <property type="molecule type" value="Genomic_DNA"/>
</dbReference>
<keyword evidence="5" id="KW-0548">Nucleotidyltransferase</keyword>
<dbReference type="GO" id="GO:0000175">
    <property type="term" value="F:3'-5'-RNA exonuclease activity"/>
    <property type="evidence" value="ECO:0007669"/>
    <property type="project" value="InterPro"/>
</dbReference>
<dbReference type="InterPro" id="IPR013520">
    <property type="entry name" value="Ribonucl_H"/>
</dbReference>
<dbReference type="InterPro" id="IPR047201">
    <property type="entry name" value="ERI-1_3'hExo-like"/>
</dbReference>
<dbReference type="InterPro" id="IPR051274">
    <property type="entry name" value="3-5_Exoribonuclease"/>
</dbReference>
<evidence type="ECO:0000313" key="5">
    <source>
        <dbReference type="EMBL" id="AMJ41660.1"/>
    </source>
</evidence>
<evidence type="ECO:0000313" key="8">
    <source>
        <dbReference type="Proteomes" id="UP000184204"/>
    </source>
</evidence>
<organism evidence="6 8">
    <name type="scientific">Anaerotignum propionicum DSM 1682</name>
    <dbReference type="NCBI Taxonomy" id="991789"/>
    <lineage>
        <taxon>Bacteria</taxon>
        <taxon>Bacillati</taxon>
        <taxon>Bacillota</taxon>
        <taxon>Clostridia</taxon>
        <taxon>Lachnospirales</taxon>
        <taxon>Anaerotignaceae</taxon>
        <taxon>Anaerotignum</taxon>
    </lineage>
</organism>
<dbReference type="InterPro" id="IPR012337">
    <property type="entry name" value="RNaseH-like_sf"/>
</dbReference>
<dbReference type="GO" id="GO:0003887">
    <property type="term" value="F:DNA-directed DNA polymerase activity"/>
    <property type="evidence" value="ECO:0007669"/>
    <property type="project" value="UniProtKB-EC"/>
</dbReference>
<evidence type="ECO:0000259" key="4">
    <source>
        <dbReference type="SMART" id="SM00479"/>
    </source>
</evidence>
<evidence type="ECO:0000256" key="2">
    <source>
        <dbReference type="ARBA" id="ARBA00022801"/>
    </source>
</evidence>
<evidence type="ECO:0000313" key="7">
    <source>
        <dbReference type="Proteomes" id="UP000068026"/>
    </source>
</evidence>
<proteinExistence type="predicted"/>
<dbReference type="Proteomes" id="UP000068026">
    <property type="component" value="Chromosome"/>
</dbReference>
<protein>
    <submittedName>
        <fullName evidence="5">DNA polymerase III PolC-type</fullName>
        <ecNumber evidence="5">2.7.7.7</ecNumber>
    </submittedName>
    <submittedName>
        <fullName evidence="6">Inhibitor of the KinA pathway to sporulation, predicted exonuclease</fullName>
    </submittedName>
</protein>
<reference evidence="6" key="3">
    <citation type="submission" date="2016-11" db="EMBL/GenBank/DDBJ databases">
        <authorList>
            <person name="Varghese N."/>
            <person name="Submissions S."/>
        </authorList>
    </citation>
    <scope>NUCLEOTIDE SEQUENCE</scope>
    <source>
        <strain evidence="6">DSM 1682</strain>
    </source>
</reference>
<evidence type="ECO:0000313" key="6">
    <source>
        <dbReference type="EMBL" id="SHE88512.1"/>
    </source>
</evidence>
<dbReference type="KEGG" id="cpro:CPRO_20790"/>
<dbReference type="EMBL" id="FQUA01000009">
    <property type="protein sequence ID" value="SHE88512.1"/>
    <property type="molecule type" value="Genomic_DNA"/>
</dbReference>
<dbReference type="AlphaFoldDB" id="A0A110A7B0"/>